<name>A0AAV3RNW0_LITER</name>
<comment type="caution">
    <text evidence="14">The sequence shown here is derived from an EMBL/GenBank/DDBJ whole genome shotgun (WGS) entry which is preliminary data.</text>
</comment>
<evidence type="ECO:0000313" key="15">
    <source>
        <dbReference type="Proteomes" id="UP001454036"/>
    </source>
</evidence>
<proteinExistence type="inferred from homology"/>
<dbReference type="GO" id="GO:0006813">
    <property type="term" value="P:potassium ion transport"/>
    <property type="evidence" value="ECO:0007669"/>
    <property type="project" value="UniProtKB-KW"/>
</dbReference>
<feature type="transmembrane region" description="Helical" evidence="10">
    <location>
        <begin position="278"/>
        <end position="299"/>
    </location>
</feature>
<keyword evidence="6 10" id="KW-1133">Transmembrane helix</keyword>
<dbReference type="GO" id="GO:0006885">
    <property type="term" value="P:regulation of pH"/>
    <property type="evidence" value="ECO:0007669"/>
    <property type="project" value="TreeGrafter"/>
</dbReference>
<evidence type="ECO:0000256" key="10">
    <source>
        <dbReference type="SAM" id="Phobius"/>
    </source>
</evidence>
<dbReference type="EMBL" id="BAABME010010498">
    <property type="protein sequence ID" value="GAA0179302.1"/>
    <property type="molecule type" value="Genomic_DNA"/>
</dbReference>
<evidence type="ECO:0000256" key="9">
    <source>
        <dbReference type="ARBA" id="ARBA00038341"/>
    </source>
</evidence>
<feature type="transmembrane region" description="Helical" evidence="10">
    <location>
        <begin position="77"/>
        <end position="99"/>
    </location>
</feature>
<feature type="transmembrane region" description="Helical" evidence="10">
    <location>
        <begin position="245"/>
        <end position="266"/>
    </location>
</feature>
<evidence type="ECO:0000256" key="1">
    <source>
        <dbReference type="ARBA" id="ARBA00004141"/>
    </source>
</evidence>
<dbReference type="Pfam" id="PF23256">
    <property type="entry name" value="CHX17_2nd"/>
    <property type="match status" value="1"/>
</dbReference>
<keyword evidence="15" id="KW-1185">Reference proteome</keyword>
<dbReference type="Proteomes" id="UP001454036">
    <property type="component" value="Unassembled WGS sequence"/>
</dbReference>
<feature type="transmembrane region" description="Helical" evidence="10">
    <location>
        <begin position="105"/>
        <end position="124"/>
    </location>
</feature>
<evidence type="ECO:0000256" key="8">
    <source>
        <dbReference type="ARBA" id="ARBA00023136"/>
    </source>
</evidence>
<dbReference type="Pfam" id="PF23259">
    <property type="entry name" value="CHX17_C"/>
    <property type="match status" value="1"/>
</dbReference>
<feature type="transmembrane region" description="Helical" evidence="10">
    <location>
        <begin position="46"/>
        <end position="65"/>
    </location>
</feature>
<keyword evidence="7" id="KW-0406">Ion transport</keyword>
<evidence type="ECO:0000256" key="3">
    <source>
        <dbReference type="ARBA" id="ARBA00022538"/>
    </source>
</evidence>
<keyword evidence="8 10" id="KW-0472">Membrane</keyword>
<feature type="transmembrane region" description="Helical" evidence="10">
    <location>
        <begin position="136"/>
        <end position="161"/>
    </location>
</feature>
<dbReference type="InterPro" id="IPR038770">
    <property type="entry name" value="Na+/solute_symporter_sf"/>
</dbReference>
<evidence type="ECO:0000259" key="11">
    <source>
        <dbReference type="Pfam" id="PF00999"/>
    </source>
</evidence>
<keyword evidence="5" id="KW-0630">Potassium</keyword>
<feature type="domain" description="Cation/H(+) antiporter C-terminal" evidence="13">
    <location>
        <begin position="637"/>
        <end position="780"/>
    </location>
</feature>
<evidence type="ECO:0000259" key="12">
    <source>
        <dbReference type="Pfam" id="PF23256"/>
    </source>
</evidence>
<comment type="subcellular location">
    <subcellularLocation>
        <location evidence="1">Membrane</location>
        <topology evidence="1">Multi-pass membrane protein</topology>
    </subcellularLocation>
</comment>
<dbReference type="AlphaFoldDB" id="A0AAV3RNW0"/>
<organism evidence="14 15">
    <name type="scientific">Lithospermum erythrorhizon</name>
    <name type="common">Purple gromwell</name>
    <name type="synonym">Lithospermum officinale var. erythrorhizon</name>
    <dbReference type="NCBI Taxonomy" id="34254"/>
    <lineage>
        <taxon>Eukaryota</taxon>
        <taxon>Viridiplantae</taxon>
        <taxon>Streptophyta</taxon>
        <taxon>Embryophyta</taxon>
        <taxon>Tracheophyta</taxon>
        <taxon>Spermatophyta</taxon>
        <taxon>Magnoliopsida</taxon>
        <taxon>eudicotyledons</taxon>
        <taxon>Gunneridae</taxon>
        <taxon>Pentapetalae</taxon>
        <taxon>asterids</taxon>
        <taxon>lamiids</taxon>
        <taxon>Boraginales</taxon>
        <taxon>Boraginaceae</taxon>
        <taxon>Boraginoideae</taxon>
        <taxon>Lithospermeae</taxon>
        <taxon>Lithospermum</taxon>
    </lineage>
</organism>
<evidence type="ECO:0000256" key="4">
    <source>
        <dbReference type="ARBA" id="ARBA00022692"/>
    </source>
</evidence>
<feature type="transmembrane region" description="Helical" evidence="10">
    <location>
        <begin position="389"/>
        <end position="409"/>
    </location>
</feature>
<dbReference type="GO" id="GO:0012505">
    <property type="term" value="C:endomembrane system"/>
    <property type="evidence" value="ECO:0007669"/>
    <property type="project" value="TreeGrafter"/>
</dbReference>
<dbReference type="GO" id="GO:1902600">
    <property type="term" value="P:proton transmembrane transport"/>
    <property type="evidence" value="ECO:0007669"/>
    <property type="project" value="InterPro"/>
</dbReference>
<accession>A0AAV3RNW0</accession>
<feature type="transmembrane region" description="Helical" evidence="10">
    <location>
        <begin position="421"/>
        <end position="443"/>
    </location>
</feature>
<dbReference type="PANTHER" id="PTHR32468">
    <property type="entry name" value="CATION/H + ANTIPORTER"/>
    <property type="match status" value="1"/>
</dbReference>
<gene>
    <name evidence="14" type="ORF">LIER_29954</name>
</gene>
<dbReference type="InterPro" id="IPR050794">
    <property type="entry name" value="CPA2_transporter"/>
</dbReference>
<dbReference type="InterPro" id="IPR057291">
    <property type="entry name" value="CHX17_2nd"/>
</dbReference>
<dbReference type="Gene3D" id="1.20.1530.20">
    <property type="match status" value="1"/>
</dbReference>
<dbReference type="GO" id="GO:0015297">
    <property type="term" value="F:antiporter activity"/>
    <property type="evidence" value="ECO:0007669"/>
    <property type="project" value="InterPro"/>
</dbReference>
<dbReference type="PANTHER" id="PTHR32468:SF22">
    <property type="entry name" value="CATION_H(+) ANTIPORTER 3-LIKE"/>
    <property type="match status" value="1"/>
</dbReference>
<evidence type="ECO:0000313" key="14">
    <source>
        <dbReference type="EMBL" id="GAA0179302.1"/>
    </source>
</evidence>
<feature type="transmembrane region" description="Helical" evidence="10">
    <location>
        <begin position="173"/>
        <end position="194"/>
    </location>
</feature>
<dbReference type="Pfam" id="PF00999">
    <property type="entry name" value="Na_H_Exchanger"/>
    <property type="match status" value="1"/>
</dbReference>
<evidence type="ECO:0000256" key="2">
    <source>
        <dbReference type="ARBA" id="ARBA00022448"/>
    </source>
</evidence>
<feature type="transmembrane region" description="Helical" evidence="10">
    <location>
        <begin position="360"/>
        <end position="382"/>
    </location>
</feature>
<evidence type="ECO:0000256" key="5">
    <source>
        <dbReference type="ARBA" id="ARBA00022958"/>
    </source>
</evidence>
<dbReference type="InterPro" id="IPR057290">
    <property type="entry name" value="CHX17_C"/>
</dbReference>
<sequence>MGNNAMNRHQYTADDSFCLANQDNGLPDLYDPKKISTILQYDLPRLHFQLAIILILTHSLHYFLLKRLHLHRIASQILVGILLGPSLLGRIGNFEATLFPPQGDIYINVLARIGFIFFIFLWGVKMDPKMVLKTGWKGWVLGFSAGCLPLVVCLGSVTVVFRDTIKHNYTKEMLSRVIATQCLVSFPVVASVLVHLKIINTELGHLALASSLICNFIDISTSAISTCLKYWGLGLEAVMIMQSSLLLFIFLLFSITFVKPLSYWIIKQTPKAKQAKSVFIVVMCIMLLLSCLLADNIGLNHEVGAFIVGLSVPDGPPLGSSLVDKLEFLVEGLLIPVMVTYCGTKVDLIHLYDLHFIKCIWLAIVYSLAVQILSVLIPALLFKMPPRDALTISFVMSSQGIVQLSYHLFLDTSEIFDKETLTMMVLSVLFINAAMDTLARVAYNYSYTYAGYKKRSIQHGGVYGELAMLTCMHHFDDVYAMKKLLEASIPDDKSSVLVTVLHLEELVGRANPQLIDHNFGQKATFSSGSRSQQVFEFFTSIEQQHSGLVHVHFFTGMSMFKFMHQDICSLAFKKSVSIIILPFHRKWNQQGKVISDNFNLRTVNSNVLEMAPCSVGILIDRYKIHQSSHAVSEQYRVALLFIGGADDREVVYYGKRMARSPGIHITVVRLMEPQQNSNDNRQWEDIMDFETLKDLKVGGFNMEYREEVVKDGVDTTQVMHEVQEAFDLILVGRRHNESLPQLSGLSAWSEFTELGLIGDIMATSDINKPVSILVVQQQITKR</sequence>
<feature type="domain" description="Cation/H+ exchanger transmembrane" evidence="11">
    <location>
        <begin position="56"/>
        <end position="430"/>
    </location>
</feature>
<keyword evidence="4 10" id="KW-0812">Transmembrane</keyword>
<protein>
    <submittedName>
        <fullName evidence="14">Transporter</fullName>
    </submittedName>
</protein>
<evidence type="ECO:0000256" key="6">
    <source>
        <dbReference type="ARBA" id="ARBA00022989"/>
    </source>
</evidence>
<feature type="domain" description="Cation/H(+) antiporter central" evidence="12">
    <location>
        <begin position="523"/>
        <end position="621"/>
    </location>
</feature>
<reference evidence="14 15" key="1">
    <citation type="submission" date="2024-01" db="EMBL/GenBank/DDBJ databases">
        <title>The complete chloroplast genome sequence of Lithospermum erythrorhizon: insights into the phylogenetic relationship among Boraginaceae species and the maternal lineages of purple gromwells.</title>
        <authorList>
            <person name="Okada T."/>
            <person name="Watanabe K."/>
        </authorList>
    </citation>
    <scope>NUCLEOTIDE SEQUENCE [LARGE SCALE GENOMIC DNA]</scope>
</reference>
<keyword evidence="2" id="KW-0813">Transport</keyword>
<dbReference type="InterPro" id="IPR006153">
    <property type="entry name" value="Cation/H_exchanger_TM"/>
</dbReference>
<dbReference type="GO" id="GO:0016020">
    <property type="term" value="C:membrane"/>
    <property type="evidence" value="ECO:0007669"/>
    <property type="project" value="UniProtKB-SubCell"/>
</dbReference>
<keyword evidence="3" id="KW-0633">Potassium transport</keyword>
<evidence type="ECO:0000259" key="13">
    <source>
        <dbReference type="Pfam" id="PF23259"/>
    </source>
</evidence>
<evidence type="ECO:0000256" key="7">
    <source>
        <dbReference type="ARBA" id="ARBA00023065"/>
    </source>
</evidence>
<comment type="similarity">
    <text evidence="9">Belongs to the monovalent cation:proton antiporter 2 (CPA2) transporter (TC 2.A.37) family. CHX (TC 2.A.37.4) subfamily.</text>
</comment>